<dbReference type="InterPro" id="IPR004934">
    <property type="entry name" value="TMOD"/>
</dbReference>
<dbReference type="Pfam" id="PF03250">
    <property type="entry name" value="Tropomodulin"/>
    <property type="match status" value="1"/>
</dbReference>
<keyword evidence="2" id="KW-0963">Cytoplasm</keyword>
<feature type="compositionally biased region" description="Low complexity" evidence="4">
    <location>
        <begin position="83"/>
        <end position="93"/>
    </location>
</feature>
<sequence length="490" mass="55053">MHQVLKQQESTWPFNQPRRTSSTKSTTTTVNHNQTKVDSSSAASSIHKTMTSSTYSSSSSSTKRSTKTSSSSGQQQREPTPQPNNTTSSSSFTIMKSPPSMPPPPSLSEITKTTRTINQRRLSERKNSQELFQQPKLKMLYGKDLKEYENLNVEDLLGQLSAEELEQLSSEVDPDDNLLPPSQRCKDQTNKDPTGPLKRRQLLNFLTKFAKEQEDWPEIKKFIPGIKLGKVWVPKKGDPKGGMEEKIILDLEDGAEEALGNATEADLVDLAGILGLHSMLNQDQYEASILNKGQPLGDKFESIVKSTKPKKILPPEPDNMTDPEKTAKQVAENDPNLTNLNWNNIKYIPRETFKKLFNGLKTNTNLIELNLSNTGLTDGPAEKLMEALKENESLRKINLESNYLSGPMIRDLIESLLHKQNVIEFRAANQRPQIMGNRYEMEIAKLIQQNKTLLKLGLNFDVPDARHKVATQLQSNNDNCRLKRLASVEG</sequence>
<feature type="compositionally biased region" description="Low complexity" evidence="4">
    <location>
        <begin position="20"/>
        <end position="29"/>
    </location>
</feature>
<dbReference type="PANTHER" id="PTHR10901">
    <property type="entry name" value="TROPOMODULIN"/>
    <property type="match status" value="1"/>
</dbReference>
<dbReference type="EMBL" id="NJHN03000074">
    <property type="protein sequence ID" value="KAH9417736.1"/>
    <property type="molecule type" value="Genomic_DNA"/>
</dbReference>
<evidence type="ECO:0000313" key="6">
    <source>
        <dbReference type="Proteomes" id="UP000887458"/>
    </source>
</evidence>
<feature type="region of interest" description="Disordered" evidence="4">
    <location>
        <begin position="1"/>
        <end position="110"/>
    </location>
</feature>
<protein>
    <submittedName>
        <fullName evidence="5">Tropomodulin-1</fullName>
    </submittedName>
</protein>
<proteinExistence type="predicted"/>
<name>A0ABQ8J5A9_DERPT</name>
<comment type="caution">
    <text evidence="5">The sequence shown here is derived from an EMBL/GenBank/DDBJ whole genome shotgun (WGS) entry which is preliminary data.</text>
</comment>
<evidence type="ECO:0000256" key="1">
    <source>
        <dbReference type="ARBA" id="ARBA00004245"/>
    </source>
</evidence>
<feature type="region of interest" description="Disordered" evidence="4">
    <location>
        <begin position="168"/>
        <end position="197"/>
    </location>
</feature>
<feature type="compositionally biased region" description="Low complexity" evidence="4">
    <location>
        <begin position="48"/>
        <end position="72"/>
    </location>
</feature>
<keyword evidence="3" id="KW-0206">Cytoskeleton</keyword>
<feature type="compositionally biased region" description="Polar residues" evidence="4">
    <location>
        <begin position="30"/>
        <end position="47"/>
    </location>
</feature>
<organism evidence="5 6">
    <name type="scientific">Dermatophagoides pteronyssinus</name>
    <name type="common">European house dust mite</name>
    <dbReference type="NCBI Taxonomy" id="6956"/>
    <lineage>
        <taxon>Eukaryota</taxon>
        <taxon>Metazoa</taxon>
        <taxon>Ecdysozoa</taxon>
        <taxon>Arthropoda</taxon>
        <taxon>Chelicerata</taxon>
        <taxon>Arachnida</taxon>
        <taxon>Acari</taxon>
        <taxon>Acariformes</taxon>
        <taxon>Sarcoptiformes</taxon>
        <taxon>Astigmata</taxon>
        <taxon>Psoroptidia</taxon>
        <taxon>Analgoidea</taxon>
        <taxon>Pyroglyphidae</taxon>
        <taxon>Dermatophagoidinae</taxon>
        <taxon>Dermatophagoides</taxon>
    </lineage>
</organism>
<reference evidence="5 6" key="2">
    <citation type="journal article" date="2022" name="Mol. Biol. Evol.">
        <title>Comparative Genomics Reveals Insights into the Divergent Evolution of Astigmatic Mites and Household Pest Adaptations.</title>
        <authorList>
            <person name="Xiong Q."/>
            <person name="Wan A.T."/>
            <person name="Liu X."/>
            <person name="Fung C.S."/>
            <person name="Xiao X."/>
            <person name="Malainual N."/>
            <person name="Hou J."/>
            <person name="Wang L."/>
            <person name="Wang M."/>
            <person name="Yang K.Y."/>
            <person name="Cui Y."/>
            <person name="Leung E.L."/>
            <person name="Nong W."/>
            <person name="Shin S.K."/>
            <person name="Au S.W."/>
            <person name="Jeong K.Y."/>
            <person name="Chew F.T."/>
            <person name="Hui J.H."/>
            <person name="Leung T.F."/>
            <person name="Tungtrongchitr A."/>
            <person name="Zhong N."/>
            <person name="Liu Z."/>
            <person name="Tsui S.K."/>
        </authorList>
    </citation>
    <scope>NUCLEOTIDE SEQUENCE [LARGE SCALE GENOMIC DNA]</scope>
    <source>
        <strain evidence="5">Derp</strain>
    </source>
</reference>
<evidence type="ECO:0000313" key="5">
    <source>
        <dbReference type="EMBL" id="KAH9417736.1"/>
    </source>
</evidence>
<evidence type="ECO:0000256" key="3">
    <source>
        <dbReference type="ARBA" id="ARBA00023212"/>
    </source>
</evidence>
<dbReference type="Proteomes" id="UP000887458">
    <property type="component" value="Unassembled WGS sequence"/>
</dbReference>
<dbReference type="InterPro" id="IPR032675">
    <property type="entry name" value="LRR_dom_sf"/>
</dbReference>
<dbReference type="SMART" id="SM00368">
    <property type="entry name" value="LRR_RI"/>
    <property type="match status" value="2"/>
</dbReference>
<feature type="compositionally biased region" description="Polar residues" evidence="4">
    <location>
        <begin position="1"/>
        <end position="19"/>
    </location>
</feature>
<evidence type="ECO:0000256" key="2">
    <source>
        <dbReference type="ARBA" id="ARBA00022490"/>
    </source>
</evidence>
<accession>A0ABQ8J5A9</accession>
<evidence type="ECO:0000256" key="4">
    <source>
        <dbReference type="SAM" id="MobiDB-lite"/>
    </source>
</evidence>
<comment type="subcellular location">
    <subcellularLocation>
        <location evidence="1">Cytoplasm</location>
        <location evidence="1">Cytoskeleton</location>
    </subcellularLocation>
</comment>
<keyword evidence="6" id="KW-1185">Reference proteome</keyword>
<dbReference type="PANTHER" id="PTHR10901:SF6">
    <property type="entry name" value="TROPOMODULIN, ISOFORM N"/>
    <property type="match status" value="1"/>
</dbReference>
<reference evidence="5 6" key="1">
    <citation type="journal article" date="2018" name="J. Allergy Clin. Immunol.">
        <title>High-quality assembly of Dermatophagoides pteronyssinus genome and transcriptome reveals a wide range of novel allergens.</title>
        <authorList>
            <person name="Liu X.Y."/>
            <person name="Yang K.Y."/>
            <person name="Wang M.Q."/>
            <person name="Kwok J.S."/>
            <person name="Zeng X."/>
            <person name="Yang Z."/>
            <person name="Xiao X.J."/>
            <person name="Lau C.P."/>
            <person name="Li Y."/>
            <person name="Huang Z.M."/>
            <person name="Ba J.G."/>
            <person name="Yim A.K."/>
            <person name="Ouyang C.Y."/>
            <person name="Ngai S.M."/>
            <person name="Chan T.F."/>
            <person name="Leung E.L."/>
            <person name="Liu L."/>
            <person name="Liu Z.G."/>
            <person name="Tsui S.K."/>
        </authorList>
    </citation>
    <scope>NUCLEOTIDE SEQUENCE [LARGE SCALE GENOMIC DNA]</scope>
    <source>
        <strain evidence="5">Derp</strain>
    </source>
</reference>
<dbReference type="SUPFAM" id="SSF52047">
    <property type="entry name" value="RNI-like"/>
    <property type="match status" value="1"/>
</dbReference>
<dbReference type="Gene3D" id="3.80.10.10">
    <property type="entry name" value="Ribonuclease Inhibitor"/>
    <property type="match status" value="1"/>
</dbReference>
<gene>
    <name evidence="5" type="primary">TMOD1</name>
    <name evidence="5" type="ORF">DERP_011447</name>
</gene>